<evidence type="ECO:0008006" key="3">
    <source>
        <dbReference type="Google" id="ProtNLM"/>
    </source>
</evidence>
<accession>A0A5R9CT27</accession>
<dbReference type="Proteomes" id="UP000305100">
    <property type="component" value="Unassembled WGS sequence"/>
</dbReference>
<protein>
    <recommendedName>
        <fullName evidence="3">Mga helix-turn-helix domain-containing protein</fullName>
    </recommendedName>
</protein>
<dbReference type="OrthoDB" id="2172257at2"/>
<dbReference type="AlphaFoldDB" id="A0A5R9CT27"/>
<reference evidence="1 2" key="1">
    <citation type="submission" date="2019-05" db="EMBL/GenBank/DDBJ databases">
        <title>The metagenome of a microbial culture collection derived from dairy environment covers the genomic content of the human microbiome.</title>
        <authorList>
            <person name="Roder T."/>
            <person name="Wuthrich D."/>
            <person name="Sattari Z."/>
            <person name="Von Ah U."/>
            <person name="Bar C."/>
            <person name="Ronchi F."/>
            <person name="Macpherson A.J."/>
            <person name="Ganal-Vonarburg S.C."/>
            <person name="Bruggmann R."/>
            <person name="Vergeres G."/>
        </authorList>
    </citation>
    <scope>NUCLEOTIDE SEQUENCE [LARGE SCALE GENOMIC DNA]</scope>
    <source>
        <strain evidence="1 2">FAM 1079</strain>
    </source>
</reference>
<comment type="caution">
    <text evidence="1">The sequence shown here is derived from an EMBL/GenBank/DDBJ whole genome shotgun (WGS) entry which is preliminary data.</text>
</comment>
<gene>
    <name evidence="1" type="ORF">FEZ41_10035</name>
</gene>
<name>A0A5R9CT27_9LACO</name>
<dbReference type="EMBL" id="VBSX01000025">
    <property type="protein sequence ID" value="TLQ18082.1"/>
    <property type="molecule type" value="Genomic_DNA"/>
</dbReference>
<sequence>MFIELLLTSPESRQLQLLNVIRTQRRIEFTEIAKILQWPYVSTQQVYRRLLKNYRLMTGKQISKPALVEQCDWIYHQLAQSLIRNSVGYQCLMAAVKEEPKPLLSVGEVTIQSRLKPLVAWLKKYQLTYDPQTNVITGDERVIRLFGWQLSELGGTTFDLTAEQKAYLKSLTQSIPDGVVKTHSMERFLQITAIRLAKLKFLAHVPRLAAGHQSKSLVQFSSLPAKTKNIQFDLTEIYWLQYMVIYSPYFVDTNQTSLVQPRERKVLPYLIQLVVKTVIARLKVFQSPLYFEQLDEYLMETIQFAILLNQPAIRLDQADDGVEVPHLRDAVMTLARDIPELSRFVDLIVKTLSPALKPFLPQTHVELSYPDSLDDYTVGTIQQQLRTRFEAINWHLQRVREAADDTLPTFTITVEPTQPAKDQYYWLPWLSVSNNIELLVNKVRSWLQHAALLAVNSDEAAVQ</sequence>
<evidence type="ECO:0000313" key="2">
    <source>
        <dbReference type="Proteomes" id="UP000305100"/>
    </source>
</evidence>
<proteinExistence type="predicted"/>
<dbReference type="RefSeq" id="WP_138467733.1">
    <property type="nucleotide sequence ID" value="NZ_VBSX01000025.1"/>
</dbReference>
<organism evidence="1 2">
    <name type="scientific">Lentilactobacillus parafarraginis</name>
    <dbReference type="NCBI Taxonomy" id="390842"/>
    <lineage>
        <taxon>Bacteria</taxon>
        <taxon>Bacillati</taxon>
        <taxon>Bacillota</taxon>
        <taxon>Bacilli</taxon>
        <taxon>Lactobacillales</taxon>
        <taxon>Lactobacillaceae</taxon>
        <taxon>Lentilactobacillus</taxon>
    </lineage>
</organism>
<evidence type="ECO:0000313" key="1">
    <source>
        <dbReference type="EMBL" id="TLQ18082.1"/>
    </source>
</evidence>